<keyword evidence="2" id="KW-0812">Transmembrane</keyword>
<feature type="region of interest" description="Disordered" evidence="1">
    <location>
        <begin position="259"/>
        <end position="285"/>
    </location>
</feature>
<organism evidence="3 4">
    <name type="scientific">Dendrobium thyrsiflorum</name>
    <name type="common">Pinecone-like raceme dendrobium</name>
    <name type="synonym">Orchid</name>
    <dbReference type="NCBI Taxonomy" id="117978"/>
    <lineage>
        <taxon>Eukaryota</taxon>
        <taxon>Viridiplantae</taxon>
        <taxon>Streptophyta</taxon>
        <taxon>Embryophyta</taxon>
        <taxon>Tracheophyta</taxon>
        <taxon>Spermatophyta</taxon>
        <taxon>Magnoliopsida</taxon>
        <taxon>Liliopsida</taxon>
        <taxon>Asparagales</taxon>
        <taxon>Orchidaceae</taxon>
        <taxon>Epidendroideae</taxon>
        <taxon>Malaxideae</taxon>
        <taxon>Dendrobiinae</taxon>
        <taxon>Dendrobium</taxon>
    </lineage>
</organism>
<name>A0ABD0UQS1_DENTH</name>
<dbReference type="Proteomes" id="UP001552299">
    <property type="component" value="Unassembled WGS sequence"/>
</dbReference>
<accession>A0ABD0UQS1</accession>
<dbReference type="EMBL" id="JANQDX010000012">
    <property type="protein sequence ID" value="KAL0914955.1"/>
    <property type="molecule type" value="Genomic_DNA"/>
</dbReference>
<evidence type="ECO:0000256" key="1">
    <source>
        <dbReference type="SAM" id="MobiDB-lite"/>
    </source>
</evidence>
<dbReference type="AlphaFoldDB" id="A0ABD0UQS1"/>
<proteinExistence type="predicted"/>
<keyword evidence="4" id="KW-1185">Reference proteome</keyword>
<protein>
    <submittedName>
        <fullName evidence="3">Uncharacterized protein</fullName>
    </submittedName>
</protein>
<feature type="compositionally biased region" description="Polar residues" evidence="1">
    <location>
        <begin position="259"/>
        <end position="268"/>
    </location>
</feature>
<comment type="caution">
    <text evidence="3">The sequence shown here is derived from an EMBL/GenBank/DDBJ whole genome shotgun (WGS) entry which is preliminary data.</text>
</comment>
<keyword evidence="2" id="KW-0472">Membrane</keyword>
<evidence type="ECO:0000256" key="2">
    <source>
        <dbReference type="SAM" id="Phobius"/>
    </source>
</evidence>
<evidence type="ECO:0000313" key="4">
    <source>
        <dbReference type="Proteomes" id="UP001552299"/>
    </source>
</evidence>
<keyword evidence="2" id="KW-1133">Transmembrane helix</keyword>
<feature type="transmembrane region" description="Helical" evidence="2">
    <location>
        <begin position="161"/>
        <end position="182"/>
    </location>
</feature>
<feature type="transmembrane region" description="Helical" evidence="2">
    <location>
        <begin position="104"/>
        <end position="128"/>
    </location>
</feature>
<gene>
    <name evidence="3" type="ORF">M5K25_015348</name>
</gene>
<feature type="transmembrane region" description="Helical" evidence="2">
    <location>
        <begin position="135"/>
        <end position="155"/>
    </location>
</feature>
<feature type="transmembrane region" description="Helical" evidence="2">
    <location>
        <begin position="58"/>
        <end position="79"/>
    </location>
</feature>
<evidence type="ECO:0000313" key="3">
    <source>
        <dbReference type="EMBL" id="KAL0914955.1"/>
    </source>
</evidence>
<reference evidence="3 4" key="1">
    <citation type="journal article" date="2024" name="Plant Biotechnol. J.">
        <title>Dendrobium thyrsiflorum genome and its molecular insights into genes involved in important horticultural traits.</title>
        <authorList>
            <person name="Chen B."/>
            <person name="Wang J.Y."/>
            <person name="Zheng P.J."/>
            <person name="Li K.L."/>
            <person name="Liang Y.M."/>
            <person name="Chen X.F."/>
            <person name="Zhang C."/>
            <person name="Zhao X."/>
            <person name="He X."/>
            <person name="Zhang G.Q."/>
            <person name="Liu Z.J."/>
            <person name="Xu Q."/>
        </authorList>
    </citation>
    <scope>NUCLEOTIDE SEQUENCE [LARGE SCALE GENOMIC DNA]</scope>
    <source>
        <strain evidence="3">GZMU011</strain>
    </source>
</reference>
<sequence length="406" mass="45347">MYDYRCQTNRVELRVKCGMCPLTGDFAAKWHHTVDSSAKWRHRVTCPFLECVGKLASFSSFVSASNLLLLSMVATPLYLSSQECNFRMQSLDLSNLCLHQFGKLASFSSFVSASNLLLLSMVATPLYLSSQECNFRIISGFPVLGLLSFTFGGIVHFDSSLALWALITLPSAIVLVLNICCIKSRSPFDLFTMMHRHFSSKRRASSPISELLIFLAINHSHLQLSHPRIANAPIASSSSIVPVKEIGSCPANFTMVNQQSSLPTSGHKSGSKRSHEEISSTLRHPKKRTEIELSTNLPTKKVILAVYNVIKDCNENKVTLMKWDGAMVICSASRLNMFLQYSLEKVSHYFNKLLQAITSLAILPPVEIWYHAYLRNAFRTEVGITYKLSKCRVTSSTRSRTSPSKS</sequence>